<evidence type="ECO:0000259" key="7">
    <source>
        <dbReference type="Pfam" id="PF17681"/>
    </source>
</evidence>
<feature type="domain" description="Gamma tubulin complex component protein N-terminal" evidence="7">
    <location>
        <begin position="544"/>
        <end position="736"/>
    </location>
</feature>
<dbReference type="GO" id="GO:0051225">
    <property type="term" value="P:spindle assembly"/>
    <property type="evidence" value="ECO:0007669"/>
    <property type="project" value="TreeGrafter"/>
</dbReference>
<dbReference type="Pfam" id="PF04130">
    <property type="entry name" value="GCP_C_terminal"/>
    <property type="match status" value="1"/>
</dbReference>
<evidence type="ECO:0000256" key="5">
    <source>
        <dbReference type="RuleBase" id="RU363050"/>
    </source>
</evidence>
<dbReference type="OrthoDB" id="66546at2759"/>
<keyword evidence="2 5" id="KW-0963">Cytoplasm</keyword>
<dbReference type="InterPro" id="IPR007259">
    <property type="entry name" value="GCP"/>
</dbReference>
<evidence type="ECO:0000313" key="8">
    <source>
        <dbReference type="Proteomes" id="UP000515160"/>
    </source>
</evidence>
<dbReference type="GO" id="GO:0051011">
    <property type="term" value="F:microtubule minus-end binding"/>
    <property type="evidence" value="ECO:0007669"/>
    <property type="project" value="TreeGrafter"/>
</dbReference>
<evidence type="ECO:0000256" key="3">
    <source>
        <dbReference type="ARBA" id="ARBA00022701"/>
    </source>
</evidence>
<dbReference type="CTD" id="34931"/>
<gene>
    <name evidence="9" type="primary">LOC117565216</name>
</gene>
<dbReference type="InterPro" id="IPR040457">
    <property type="entry name" value="GCP_C"/>
</dbReference>
<dbReference type="PANTHER" id="PTHR19302:SF33">
    <property type="entry name" value="GAMMA-TUBULIN COMPLEX COMPONENT 5"/>
    <property type="match status" value="1"/>
</dbReference>
<evidence type="ECO:0000256" key="4">
    <source>
        <dbReference type="ARBA" id="ARBA00023212"/>
    </source>
</evidence>
<dbReference type="GO" id="GO:0000278">
    <property type="term" value="P:mitotic cell cycle"/>
    <property type="evidence" value="ECO:0007669"/>
    <property type="project" value="TreeGrafter"/>
</dbReference>
<dbReference type="Proteomes" id="UP000515160">
    <property type="component" value="Chromosome 2L"/>
</dbReference>
<reference evidence="9" key="1">
    <citation type="submission" date="2025-08" db="UniProtKB">
        <authorList>
            <consortium name="RefSeq"/>
        </authorList>
    </citation>
    <scope>IDENTIFICATION</scope>
    <source>
        <strain evidence="9">15112-1751.03</strain>
        <tissue evidence="9">Whole Adult</tissue>
    </source>
</reference>
<dbReference type="InterPro" id="IPR041470">
    <property type="entry name" value="GCP_N"/>
</dbReference>
<sequence>MSEEQQKLPEAPSVMDRNKVFKLLGKLSISLGCSHPNLDHILQVFKPQKPRADIEVLDIQKRFKSLENNAKDRHLLELLQLRSKLFLYLHGMLLKLEPDDRKRRLYLILCYKLFDANKPKVMPLSAMLAYREEYIDRLMKLVQKIIHINEVDFESARLASRINALCQLQLLCKERTVLDCVKENENLPTLLGSGQQMLMSEKDLKWETERKVVKYLPVQFKVNAFAYLQCIRKQSSSFTQWIGFKWQQEQRKLTILEDIYVLRADTQLRESVVYSVNLEYQPGDHVDLLSMIESEQPSELCFMQNAYRDEVNQTVIDGAADVGRIYSTIEELSALPSSNTGRWQHERYAIAAPRPIILAFRSNPAYQCSEADPMGPDFFEQLLQFSELTATKTCPLNRTEIKQRIKIIMRQNMSHDGMNLNVVARMGLQEFLTEQEKELYESLRWQHRDRGEWINLSQEARQRDVLTGMLGAVCMQLKPSALKARLLLRSPHHQQSISESFLLLSIGHVGHLYGKTQHLLQRLSQLDDSGLVLAYCLRDELLVLHAYHETQKLQPENMLRIYWHTRDHQLRFQWYGEIYSVLDSGKASLLTSLHLQLGLNAHFDELLQQWLLLATYPLLGRISKWLLNGELHQLYFIVEHKEHADGPLYWHSYFELIDELLPPFLNRELAQLLLGVGRSHRYARRWLNVELTSSVYAEQLQQQLNEACRKCYEEKDEESLKEIILDRQQETSKALLLQLGNLLPTPLEIFSKLHQYLLLSDVNFVRGLIELLEPALEQSVNCYNVQLLDNLMKQLLDKHNEQLFVDKLEGEADGKGKQCWSSFLLRWRLPCHWTPLIGDRIEQYSSCFVSLWQLHHADYVLCERIRRQQVHFLERTGLDQSKDALQVAERFVGFIDKLMGFMTTLRDYFLNDILGSALKSLYDACSITSSLDALLALHAEYLNYIECGLFQTKRGLKSHLRLAELYEIIFRLDAEQQKFLSLCHKVDKSVKMDTLKSFHWTCHSTCHVINILDDKFQQILANFLLALFSTGSEQFIILARKLSRDRNYANKCKKLEIVNTFRFLRKFPY</sequence>
<evidence type="ECO:0000256" key="2">
    <source>
        <dbReference type="ARBA" id="ARBA00022490"/>
    </source>
</evidence>
<dbReference type="AlphaFoldDB" id="A0A6P8XPE9"/>
<dbReference type="GO" id="GO:0000922">
    <property type="term" value="C:spindle pole"/>
    <property type="evidence" value="ECO:0007669"/>
    <property type="project" value="InterPro"/>
</dbReference>
<organism evidence="8 9">
    <name type="scientific">Drosophila albomicans</name>
    <name type="common">Fruit fly</name>
    <dbReference type="NCBI Taxonomy" id="7291"/>
    <lineage>
        <taxon>Eukaryota</taxon>
        <taxon>Metazoa</taxon>
        <taxon>Ecdysozoa</taxon>
        <taxon>Arthropoda</taxon>
        <taxon>Hexapoda</taxon>
        <taxon>Insecta</taxon>
        <taxon>Pterygota</taxon>
        <taxon>Neoptera</taxon>
        <taxon>Endopterygota</taxon>
        <taxon>Diptera</taxon>
        <taxon>Brachycera</taxon>
        <taxon>Muscomorpha</taxon>
        <taxon>Ephydroidea</taxon>
        <taxon>Drosophilidae</taxon>
        <taxon>Drosophila</taxon>
    </lineage>
</organism>
<dbReference type="GO" id="GO:0000930">
    <property type="term" value="C:gamma-tubulin complex"/>
    <property type="evidence" value="ECO:0007669"/>
    <property type="project" value="TreeGrafter"/>
</dbReference>
<dbReference type="GO" id="GO:0043015">
    <property type="term" value="F:gamma-tubulin binding"/>
    <property type="evidence" value="ECO:0007669"/>
    <property type="project" value="InterPro"/>
</dbReference>
<dbReference type="GeneID" id="117565216"/>
<evidence type="ECO:0000313" key="9">
    <source>
        <dbReference type="RefSeq" id="XP_034100117.2"/>
    </source>
</evidence>
<comment type="subcellular location">
    <subcellularLocation>
        <location evidence="5">Cytoplasm</location>
        <location evidence="5">Cytoskeleton</location>
        <location evidence="5">Microtubule organizing center</location>
    </subcellularLocation>
</comment>
<dbReference type="Gene3D" id="1.20.120.1900">
    <property type="entry name" value="Gamma-tubulin complex, C-terminal domain"/>
    <property type="match status" value="1"/>
</dbReference>
<proteinExistence type="inferred from homology"/>
<evidence type="ECO:0000259" key="6">
    <source>
        <dbReference type="Pfam" id="PF04130"/>
    </source>
</evidence>
<name>A0A6P8XPE9_DROAB</name>
<dbReference type="GO" id="GO:0031122">
    <property type="term" value="P:cytoplasmic microtubule organization"/>
    <property type="evidence" value="ECO:0007669"/>
    <property type="project" value="TreeGrafter"/>
</dbReference>
<accession>A0A6P8XPE9</accession>
<dbReference type="PANTHER" id="PTHR19302">
    <property type="entry name" value="GAMMA TUBULIN COMPLEX PROTEIN"/>
    <property type="match status" value="1"/>
</dbReference>
<feature type="domain" description="Gamma tubulin complex component C-terminal" evidence="6">
    <location>
        <begin position="752"/>
        <end position="1030"/>
    </location>
</feature>
<comment type="similarity">
    <text evidence="1 5">Belongs to the TUBGCP family.</text>
</comment>
<keyword evidence="4 5" id="KW-0206">Cytoskeleton</keyword>
<dbReference type="InterPro" id="IPR042241">
    <property type="entry name" value="GCP_C_sf"/>
</dbReference>
<protein>
    <recommendedName>
        <fullName evidence="5">Gamma-tubulin complex component</fullName>
    </recommendedName>
</protein>
<dbReference type="GO" id="GO:0051321">
    <property type="term" value="P:meiotic cell cycle"/>
    <property type="evidence" value="ECO:0007669"/>
    <property type="project" value="TreeGrafter"/>
</dbReference>
<dbReference type="GO" id="GO:0007020">
    <property type="term" value="P:microtubule nucleation"/>
    <property type="evidence" value="ECO:0007669"/>
    <property type="project" value="InterPro"/>
</dbReference>
<dbReference type="RefSeq" id="XP_034100117.2">
    <property type="nucleotide sequence ID" value="XM_034244226.2"/>
</dbReference>
<dbReference type="GO" id="GO:0005874">
    <property type="term" value="C:microtubule"/>
    <property type="evidence" value="ECO:0007669"/>
    <property type="project" value="UniProtKB-KW"/>
</dbReference>
<keyword evidence="3 5" id="KW-0493">Microtubule</keyword>
<dbReference type="Pfam" id="PF17681">
    <property type="entry name" value="GCP_N_terminal"/>
    <property type="match status" value="1"/>
</dbReference>
<keyword evidence="8" id="KW-1185">Reference proteome</keyword>
<evidence type="ECO:0000256" key="1">
    <source>
        <dbReference type="ARBA" id="ARBA00010337"/>
    </source>
</evidence>